<reference evidence="3" key="1">
    <citation type="submission" date="2021-02" db="EMBL/GenBank/DDBJ databases">
        <authorList>
            <person name="Nowell W R."/>
        </authorList>
    </citation>
    <scope>NUCLEOTIDE SEQUENCE</scope>
</reference>
<feature type="non-terminal residue" evidence="3">
    <location>
        <position position="353"/>
    </location>
</feature>
<dbReference type="GO" id="GO:0015074">
    <property type="term" value="P:DNA integration"/>
    <property type="evidence" value="ECO:0007669"/>
    <property type="project" value="InterPro"/>
</dbReference>
<evidence type="ECO:0000313" key="4">
    <source>
        <dbReference type="EMBL" id="CAF1671635.1"/>
    </source>
</evidence>
<gene>
    <name evidence="4" type="ORF">JXQ802_LOCUS57689</name>
    <name evidence="3" type="ORF">PYM288_LOCUS41086</name>
</gene>
<dbReference type="EMBL" id="CAJNOH010013540">
    <property type="protein sequence ID" value="CAF1546864.1"/>
    <property type="molecule type" value="Genomic_DNA"/>
</dbReference>
<dbReference type="PANTHER" id="PTHR37984:SF5">
    <property type="entry name" value="PROTEIN NYNRIN-LIKE"/>
    <property type="match status" value="1"/>
</dbReference>
<dbReference type="PROSITE" id="PS50994">
    <property type="entry name" value="INTEGRASE"/>
    <property type="match status" value="1"/>
</dbReference>
<proteinExistence type="predicted"/>
<dbReference type="InterPro" id="IPR050951">
    <property type="entry name" value="Retrovirus_Pol_polyprotein"/>
</dbReference>
<dbReference type="Gene3D" id="3.30.420.10">
    <property type="entry name" value="Ribonuclease H-like superfamily/Ribonuclease H"/>
    <property type="match status" value="1"/>
</dbReference>
<feature type="region of interest" description="Disordered" evidence="1">
    <location>
        <begin position="176"/>
        <end position="212"/>
    </location>
</feature>
<dbReference type="InterPro" id="IPR001584">
    <property type="entry name" value="Integrase_cat-core"/>
</dbReference>
<name>A0A815WCF7_9BILA</name>
<keyword evidence="6" id="KW-1185">Reference proteome</keyword>
<feature type="compositionally biased region" description="Low complexity" evidence="1">
    <location>
        <begin position="200"/>
        <end position="210"/>
    </location>
</feature>
<comment type="caution">
    <text evidence="3">The sequence shown here is derived from an EMBL/GenBank/DDBJ whole genome shotgun (WGS) entry which is preliminary data.</text>
</comment>
<evidence type="ECO:0000313" key="3">
    <source>
        <dbReference type="EMBL" id="CAF1546864.1"/>
    </source>
</evidence>
<evidence type="ECO:0000313" key="6">
    <source>
        <dbReference type="Proteomes" id="UP000663870"/>
    </source>
</evidence>
<dbReference type="GO" id="GO:0003676">
    <property type="term" value="F:nucleic acid binding"/>
    <property type="evidence" value="ECO:0007669"/>
    <property type="project" value="InterPro"/>
</dbReference>
<feature type="domain" description="Integrase catalytic" evidence="2">
    <location>
        <begin position="1"/>
        <end position="110"/>
    </location>
</feature>
<dbReference type="PANTHER" id="PTHR37984">
    <property type="entry name" value="PROTEIN CBG26694"/>
    <property type="match status" value="1"/>
</dbReference>
<evidence type="ECO:0000259" key="2">
    <source>
        <dbReference type="PROSITE" id="PS50994"/>
    </source>
</evidence>
<dbReference type="AlphaFoldDB" id="A0A815WCF7"/>
<evidence type="ECO:0000256" key="1">
    <source>
        <dbReference type="SAM" id="MobiDB-lite"/>
    </source>
</evidence>
<dbReference type="InterPro" id="IPR036397">
    <property type="entry name" value="RNaseH_sf"/>
</dbReference>
<feature type="compositionally biased region" description="Polar residues" evidence="1">
    <location>
        <begin position="183"/>
        <end position="199"/>
    </location>
</feature>
<dbReference type="Pfam" id="PF00665">
    <property type="entry name" value="rve"/>
    <property type="match status" value="1"/>
</dbReference>
<dbReference type="SUPFAM" id="SSF53098">
    <property type="entry name" value="Ribonuclease H-like"/>
    <property type="match status" value="1"/>
</dbReference>
<dbReference type="InterPro" id="IPR012337">
    <property type="entry name" value="RNaseH-like_sf"/>
</dbReference>
<sequence length="353" mass="40071">MQIDLIDMRTAEHNGFKWIFHAKDYFSKYSWLYPLVTKEAINVAETLKSIFYQFGPPRILQSDNGREFVAKVILALTKLWPGLLIINGRPRHPQSQGLVERGNAVVQQLLGTCVARTINQTPFEVVFGQQPRTDDYTWKCIETHLKTNQPIEPSHVILEEDLPDDIFDMIKQVDEIEGPPIDPQTNNSNEEPTCTNVASTTNTNDQQPQNNKEEIRSDFNIDHEELVDSTTCLSNVLESKAASIAVNRHKRIRENTEECYLNNAHSQLTKYISKSSKRQRTYHVGDIIGLKVSDVDRTNTSSTILPCKIVDSKDQDGEVFCNVATMNGIIKESFQSIVFLDITASNFTALRIL</sequence>
<dbReference type="Proteomes" id="UP000663854">
    <property type="component" value="Unassembled WGS sequence"/>
</dbReference>
<organism evidence="3 5">
    <name type="scientific">Rotaria sordida</name>
    <dbReference type="NCBI Taxonomy" id="392033"/>
    <lineage>
        <taxon>Eukaryota</taxon>
        <taxon>Metazoa</taxon>
        <taxon>Spiralia</taxon>
        <taxon>Gnathifera</taxon>
        <taxon>Rotifera</taxon>
        <taxon>Eurotatoria</taxon>
        <taxon>Bdelloidea</taxon>
        <taxon>Philodinida</taxon>
        <taxon>Philodinidae</taxon>
        <taxon>Rotaria</taxon>
    </lineage>
</organism>
<protein>
    <recommendedName>
        <fullName evidence="2">Integrase catalytic domain-containing protein</fullName>
    </recommendedName>
</protein>
<dbReference type="EMBL" id="CAJNOL010015432">
    <property type="protein sequence ID" value="CAF1671635.1"/>
    <property type="molecule type" value="Genomic_DNA"/>
</dbReference>
<accession>A0A815WCF7</accession>
<dbReference type="Proteomes" id="UP000663870">
    <property type="component" value="Unassembled WGS sequence"/>
</dbReference>
<evidence type="ECO:0000313" key="5">
    <source>
        <dbReference type="Proteomes" id="UP000663854"/>
    </source>
</evidence>